<keyword evidence="1" id="KW-0808">Transferase</keyword>
<evidence type="ECO:0000313" key="5">
    <source>
        <dbReference type="EMBL" id="KTB27933.1"/>
    </source>
</evidence>
<reference evidence="5 6" key="1">
    <citation type="submission" date="2015-12" db="EMBL/GenBank/DDBJ databases">
        <title>Draft genome sequence of Moniliophthora roreri, the causal agent of frosty pod rot of cacao.</title>
        <authorList>
            <person name="Aime M.C."/>
            <person name="Diaz-Valderrama J.R."/>
            <person name="Kijpornyongpan T."/>
            <person name="Phillips-Mora W."/>
        </authorList>
    </citation>
    <scope>NUCLEOTIDE SEQUENCE [LARGE SCALE GENOMIC DNA]</scope>
    <source>
        <strain evidence="5 6">MCA 2952</strain>
    </source>
</reference>
<dbReference type="GO" id="GO:0016747">
    <property type="term" value="F:acyltransferase activity, transferring groups other than amino-acyl groups"/>
    <property type="evidence" value="ECO:0007669"/>
    <property type="project" value="InterPro"/>
</dbReference>
<evidence type="ECO:0000259" key="4">
    <source>
        <dbReference type="PROSITE" id="PS51186"/>
    </source>
</evidence>
<dbReference type="InterPro" id="IPR000182">
    <property type="entry name" value="GNAT_dom"/>
</dbReference>
<evidence type="ECO:0000256" key="1">
    <source>
        <dbReference type="ARBA" id="ARBA00022679"/>
    </source>
</evidence>
<protein>
    <recommendedName>
        <fullName evidence="4">N-acetyltransferase domain-containing protein</fullName>
    </recommendedName>
</protein>
<name>A0A0W0EV44_MONRR</name>
<gene>
    <name evidence="5" type="ORF">WG66_19438</name>
</gene>
<comment type="similarity">
    <text evidence="3">Belongs to the acetyltransferase family. RimJ subfamily.</text>
</comment>
<dbReference type="SUPFAM" id="SSF55729">
    <property type="entry name" value="Acyl-CoA N-acyltransferases (Nat)"/>
    <property type="match status" value="1"/>
</dbReference>
<dbReference type="Proteomes" id="UP000054988">
    <property type="component" value="Unassembled WGS sequence"/>
</dbReference>
<organism evidence="5 6">
    <name type="scientific">Moniliophthora roreri</name>
    <name type="common">Frosty pod rot fungus</name>
    <name type="synonym">Monilia roreri</name>
    <dbReference type="NCBI Taxonomy" id="221103"/>
    <lineage>
        <taxon>Eukaryota</taxon>
        <taxon>Fungi</taxon>
        <taxon>Dikarya</taxon>
        <taxon>Basidiomycota</taxon>
        <taxon>Agaricomycotina</taxon>
        <taxon>Agaricomycetes</taxon>
        <taxon>Agaricomycetidae</taxon>
        <taxon>Agaricales</taxon>
        <taxon>Marasmiineae</taxon>
        <taxon>Marasmiaceae</taxon>
        <taxon>Moniliophthora</taxon>
    </lineage>
</organism>
<accession>A0A0W0EV44</accession>
<comment type="caution">
    <text evidence="5">The sequence shown here is derived from an EMBL/GenBank/DDBJ whole genome shotgun (WGS) entry which is preliminary data.</text>
</comment>
<dbReference type="Gene3D" id="3.40.630.30">
    <property type="match status" value="1"/>
</dbReference>
<feature type="domain" description="N-acetyltransferase" evidence="4">
    <location>
        <begin position="7"/>
        <end position="170"/>
    </location>
</feature>
<keyword evidence="2" id="KW-0012">Acyltransferase</keyword>
<dbReference type="Pfam" id="PF13302">
    <property type="entry name" value="Acetyltransf_3"/>
    <property type="match status" value="1"/>
</dbReference>
<proteinExistence type="inferred from homology"/>
<dbReference type="eggNOG" id="ENOG502RY5I">
    <property type="taxonomic scope" value="Eukaryota"/>
</dbReference>
<evidence type="ECO:0000256" key="2">
    <source>
        <dbReference type="ARBA" id="ARBA00023315"/>
    </source>
</evidence>
<dbReference type="EMBL" id="LATX01002510">
    <property type="protein sequence ID" value="KTB27933.1"/>
    <property type="molecule type" value="Genomic_DNA"/>
</dbReference>
<dbReference type="InterPro" id="IPR051531">
    <property type="entry name" value="N-acetyltransferase"/>
</dbReference>
<dbReference type="PANTHER" id="PTHR43792">
    <property type="entry name" value="GNAT FAMILY, PUTATIVE (AFU_ORTHOLOGUE AFUA_3G00765)-RELATED-RELATED"/>
    <property type="match status" value="1"/>
</dbReference>
<dbReference type="AlphaFoldDB" id="A0A0W0EV44"/>
<evidence type="ECO:0000313" key="6">
    <source>
        <dbReference type="Proteomes" id="UP000054988"/>
    </source>
</evidence>
<sequence>MFTTERLILRAVRDDDTEKLRDLWNTEAIQRNLSFDFTVPISESMHKSRLLNLIEISTVFVVIETKENNEFIGFANLWSLDVKNRSLRYGTALSPHFWNKGYATEVMRFMMNRAFVSFGVHRVALNVLSGNAAAIAVYKKIGLVEEGRLREAVWVDGHWQDEVWMGLLQREWLALNPVEGTDTQ</sequence>
<dbReference type="InterPro" id="IPR016181">
    <property type="entry name" value="Acyl_CoA_acyltransferase"/>
</dbReference>
<evidence type="ECO:0000256" key="3">
    <source>
        <dbReference type="ARBA" id="ARBA00038502"/>
    </source>
</evidence>
<dbReference type="PANTHER" id="PTHR43792:SF8">
    <property type="entry name" value="[RIBOSOMAL PROTEIN US5]-ALANINE N-ACETYLTRANSFERASE"/>
    <property type="match status" value="1"/>
</dbReference>
<dbReference type="PROSITE" id="PS51186">
    <property type="entry name" value="GNAT"/>
    <property type="match status" value="1"/>
</dbReference>